<dbReference type="GeneID" id="42303030"/>
<dbReference type="RefSeq" id="WP_152944006.1">
    <property type="nucleotide sequence ID" value="NZ_CP045489.1"/>
</dbReference>
<keyword evidence="2" id="KW-1185">Reference proteome</keyword>
<dbReference type="AlphaFoldDB" id="A0A5P9P8P8"/>
<dbReference type="OrthoDB" id="193124at2157"/>
<proteinExistence type="predicted"/>
<dbReference type="EMBL" id="CP045489">
    <property type="protein sequence ID" value="QFU84493.1"/>
    <property type="molecule type" value="Genomic_DNA"/>
</dbReference>
<protein>
    <submittedName>
        <fullName evidence="1">Uncharacterized protein</fullName>
    </submittedName>
</protein>
<keyword evidence="1" id="KW-0614">Plasmid</keyword>
<dbReference type="KEGG" id="nas:GCU68_18380"/>
<gene>
    <name evidence="1" type="ORF">GCU68_18380</name>
</gene>
<geneLocation type="plasmid" evidence="1 2">
    <name>unnamed1</name>
</geneLocation>
<sequence>MAQNTVTTTVSVMPADALFLSWATSINASGLFREALAEQMAYRDIDRPELVMLVNEALRHDEYDLDDLTERTSDLEDLQALLEPSNSNPAKHE</sequence>
<accession>A0A5P9P8P8</accession>
<dbReference type="Proteomes" id="UP000326170">
    <property type="component" value="Plasmid unnamed1"/>
</dbReference>
<evidence type="ECO:0000313" key="1">
    <source>
        <dbReference type="EMBL" id="QFU84493.1"/>
    </source>
</evidence>
<reference evidence="1 2" key="1">
    <citation type="journal article" date="2007" name="Int. J. Syst. Evol. Microbiol.">
        <title>Natronorubrum sulfidifaciens sp. nov., an extremely haloalkaliphilic archaeon isolated from Aiding salt lake in Xin-Jiang, China.</title>
        <authorList>
            <person name="Cui H.L."/>
            <person name="Tohty D."/>
            <person name="Liu H.C."/>
            <person name="Liu S.J."/>
            <person name="Oren A."/>
            <person name="Zhou P.J."/>
        </authorList>
    </citation>
    <scope>NUCLEOTIDE SEQUENCE [LARGE SCALE GENOMIC DNA]</scope>
    <source>
        <strain evidence="1 2">7-3</strain>
        <plasmid evidence="1">unnamed1</plasmid>
    </source>
</reference>
<evidence type="ECO:0000313" key="2">
    <source>
        <dbReference type="Proteomes" id="UP000326170"/>
    </source>
</evidence>
<name>A0A5P9P8P8_9EURY</name>
<organism evidence="1 2">
    <name type="scientific">Natronorubrum aibiense</name>
    <dbReference type="NCBI Taxonomy" id="348826"/>
    <lineage>
        <taxon>Archaea</taxon>
        <taxon>Methanobacteriati</taxon>
        <taxon>Methanobacteriota</taxon>
        <taxon>Stenosarchaea group</taxon>
        <taxon>Halobacteria</taxon>
        <taxon>Halobacteriales</taxon>
        <taxon>Natrialbaceae</taxon>
        <taxon>Natronorubrum</taxon>
    </lineage>
</organism>